<dbReference type="PANTHER" id="PTHR11603:SF147">
    <property type="entry name" value="MEMBRANE PROTEIN"/>
    <property type="match status" value="1"/>
</dbReference>
<accession>A0A1G1WN52</accession>
<dbReference type="InterPro" id="IPR002716">
    <property type="entry name" value="PIN_dom"/>
</dbReference>
<keyword evidence="2" id="KW-0540">Nuclease</keyword>
<keyword evidence="5" id="KW-0472">Membrane</keyword>
<evidence type="ECO:0000313" key="8">
    <source>
        <dbReference type="Proteomes" id="UP000177821"/>
    </source>
</evidence>
<reference evidence="7 8" key="1">
    <citation type="journal article" date="2016" name="Nat. Commun.">
        <title>Thousands of microbial genomes shed light on interconnected biogeochemical processes in an aquifer system.</title>
        <authorList>
            <person name="Anantharaman K."/>
            <person name="Brown C.T."/>
            <person name="Hug L.A."/>
            <person name="Sharon I."/>
            <person name="Castelle C.J."/>
            <person name="Probst A.J."/>
            <person name="Thomas B.C."/>
            <person name="Singh A."/>
            <person name="Wilkins M.J."/>
            <person name="Karaoz U."/>
            <person name="Brodie E.L."/>
            <person name="Williams K.H."/>
            <person name="Hubbard S.S."/>
            <person name="Banfield J.F."/>
        </authorList>
    </citation>
    <scope>NUCLEOTIDE SEQUENCE [LARGE SCALE GENOMIC DNA]</scope>
</reference>
<keyword evidence="4" id="KW-0460">Magnesium</keyword>
<dbReference type="InterPro" id="IPR052041">
    <property type="entry name" value="Nucleic_acid_metab_PIN/TRAM"/>
</dbReference>
<evidence type="ECO:0000256" key="5">
    <source>
        <dbReference type="SAM" id="Phobius"/>
    </source>
</evidence>
<dbReference type="PROSITE" id="PS50926">
    <property type="entry name" value="TRAM"/>
    <property type="match status" value="1"/>
</dbReference>
<sequence length="304" mass="33367">MPVKPIIPSIFGLVFALLGYIGAQNYLTQLNPHNFPYLIQNLSAFASGLFGVFLLPILGHYLTVLYSNFVHRIAIELVSQIQSRLSFPSMASLNMRRAKKKLEATERVFNPMLLDTSAIIDGRILDIVETGFLSGTLFVPNFVLIELQQVADSANALKRSRGRRGFEILEALKKSNSIKTEITREEAAGKDADEKLVKLARTLKAKIVTCDYNLNKVASLNGVKTLNVNELSNSLKTIVLPGETLSIKVIQEGKEKSQGVGYLPDGTMVVVENGNSLIGKNVEMVVSRVIQTVAGRMIFGSAKE</sequence>
<protein>
    <recommendedName>
        <fullName evidence="6">TRAM domain-containing protein</fullName>
    </recommendedName>
</protein>
<evidence type="ECO:0000313" key="7">
    <source>
        <dbReference type="EMBL" id="OGY28637.1"/>
    </source>
</evidence>
<evidence type="ECO:0000256" key="3">
    <source>
        <dbReference type="ARBA" id="ARBA00022801"/>
    </source>
</evidence>
<feature type="domain" description="TRAM" evidence="6">
    <location>
        <begin position="238"/>
        <end position="299"/>
    </location>
</feature>
<dbReference type="PANTHER" id="PTHR11603">
    <property type="entry name" value="AAA FAMILY ATPASE"/>
    <property type="match status" value="1"/>
</dbReference>
<evidence type="ECO:0000259" key="6">
    <source>
        <dbReference type="PROSITE" id="PS50926"/>
    </source>
</evidence>
<dbReference type="SUPFAM" id="SSF88723">
    <property type="entry name" value="PIN domain-like"/>
    <property type="match status" value="1"/>
</dbReference>
<dbReference type="EMBL" id="MHCX01000046">
    <property type="protein sequence ID" value="OGY28637.1"/>
    <property type="molecule type" value="Genomic_DNA"/>
</dbReference>
<feature type="transmembrane region" description="Helical" evidence="5">
    <location>
        <begin position="35"/>
        <end position="58"/>
    </location>
</feature>
<comment type="cofactor">
    <cofactor evidence="1">
        <name>Mg(2+)</name>
        <dbReference type="ChEBI" id="CHEBI:18420"/>
    </cofactor>
</comment>
<name>A0A1G1WN52_9BACT</name>
<gene>
    <name evidence="7" type="ORF">A3J50_03405</name>
</gene>
<dbReference type="Pfam" id="PF01938">
    <property type="entry name" value="TRAM"/>
    <property type="match status" value="1"/>
</dbReference>
<dbReference type="Proteomes" id="UP000177821">
    <property type="component" value="Unassembled WGS sequence"/>
</dbReference>
<dbReference type="InterPro" id="IPR029060">
    <property type="entry name" value="PIN-like_dom_sf"/>
</dbReference>
<evidence type="ECO:0000256" key="4">
    <source>
        <dbReference type="ARBA" id="ARBA00022842"/>
    </source>
</evidence>
<dbReference type="InterPro" id="IPR002792">
    <property type="entry name" value="TRAM_dom"/>
</dbReference>
<dbReference type="Pfam" id="PF01850">
    <property type="entry name" value="PIN"/>
    <property type="match status" value="1"/>
</dbReference>
<evidence type="ECO:0000256" key="2">
    <source>
        <dbReference type="ARBA" id="ARBA00022722"/>
    </source>
</evidence>
<comment type="caution">
    <text evidence="7">The sequence shown here is derived from an EMBL/GenBank/DDBJ whole genome shotgun (WGS) entry which is preliminary data.</text>
</comment>
<dbReference type="CDD" id="cd09877">
    <property type="entry name" value="PIN_YacL-like"/>
    <property type="match status" value="1"/>
</dbReference>
<proteinExistence type="predicted"/>
<keyword evidence="5" id="KW-1133">Transmembrane helix</keyword>
<dbReference type="SMART" id="SM00670">
    <property type="entry name" value="PINc"/>
    <property type="match status" value="1"/>
</dbReference>
<feature type="transmembrane region" description="Helical" evidence="5">
    <location>
        <begin position="6"/>
        <end position="23"/>
    </location>
</feature>
<dbReference type="GO" id="GO:0004518">
    <property type="term" value="F:nuclease activity"/>
    <property type="evidence" value="ECO:0007669"/>
    <property type="project" value="UniProtKB-KW"/>
</dbReference>
<dbReference type="GO" id="GO:0016787">
    <property type="term" value="F:hydrolase activity"/>
    <property type="evidence" value="ECO:0007669"/>
    <property type="project" value="UniProtKB-KW"/>
</dbReference>
<dbReference type="Gene3D" id="3.40.50.1010">
    <property type="entry name" value="5'-nuclease"/>
    <property type="match status" value="1"/>
</dbReference>
<dbReference type="AlphaFoldDB" id="A0A1G1WN52"/>
<keyword evidence="5" id="KW-0812">Transmembrane</keyword>
<organism evidence="7 8">
    <name type="scientific">Candidatus Woykebacteria bacterium RIFCSPHIGHO2_02_FULL_43_16b</name>
    <dbReference type="NCBI Taxonomy" id="1802601"/>
    <lineage>
        <taxon>Bacteria</taxon>
        <taxon>Candidatus Woykeibacteriota</taxon>
    </lineage>
</organism>
<keyword evidence="3" id="KW-0378">Hydrolase</keyword>
<evidence type="ECO:0000256" key="1">
    <source>
        <dbReference type="ARBA" id="ARBA00001946"/>
    </source>
</evidence>